<dbReference type="EMBL" id="VXIS01000356">
    <property type="protein sequence ID" value="KAA8894220.1"/>
    <property type="molecule type" value="Genomic_DNA"/>
</dbReference>
<proteinExistence type="predicted"/>
<evidence type="ECO:0008006" key="4">
    <source>
        <dbReference type="Google" id="ProtNLM"/>
    </source>
</evidence>
<name>A0A5J5EFU4_9PEZI</name>
<accession>A0A5J5EFU4</accession>
<keyword evidence="3" id="KW-1185">Reference proteome</keyword>
<sequence length="74" mass="7994">MAMVGWTLTIYDVCWSAAADCMMGVLYWVAVVHGVSLDFEIFWGWRGGGAFAIGVGEVLVLVWVFLTGAVCVCS</sequence>
<dbReference type="AlphaFoldDB" id="A0A5J5EFU4"/>
<reference evidence="2 3" key="1">
    <citation type="submission" date="2019-09" db="EMBL/GenBank/DDBJ databases">
        <title>Draft genome of the ectomycorrhizal ascomycete Sphaerosporella brunnea.</title>
        <authorList>
            <consortium name="DOE Joint Genome Institute"/>
            <person name="Benucci G.M."/>
            <person name="Marozzi G."/>
            <person name="Antonielli L."/>
            <person name="Sanchez S."/>
            <person name="Marco P."/>
            <person name="Wang X."/>
            <person name="Falini L.B."/>
            <person name="Barry K."/>
            <person name="Haridas S."/>
            <person name="Lipzen A."/>
            <person name="Labutti K."/>
            <person name="Grigoriev I.V."/>
            <person name="Murat C."/>
            <person name="Martin F."/>
            <person name="Albertini E."/>
            <person name="Donnini D."/>
            <person name="Bonito G."/>
        </authorList>
    </citation>
    <scope>NUCLEOTIDE SEQUENCE [LARGE SCALE GENOMIC DNA]</scope>
    <source>
        <strain evidence="2 3">Sb_GMNB300</strain>
    </source>
</reference>
<evidence type="ECO:0000313" key="2">
    <source>
        <dbReference type="EMBL" id="KAA8894220.1"/>
    </source>
</evidence>
<feature type="transmembrane region" description="Helical" evidence="1">
    <location>
        <begin position="12"/>
        <end position="30"/>
    </location>
</feature>
<dbReference type="Proteomes" id="UP000326924">
    <property type="component" value="Unassembled WGS sequence"/>
</dbReference>
<evidence type="ECO:0000256" key="1">
    <source>
        <dbReference type="SAM" id="Phobius"/>
    </source>
</evidence>
<feature type="transmembrane region" description="Helical" evidence="1">
    <location>
        <begin position="50"/>
        <end position="73"/>
    </location>
</feature>
<gene>
    <name evidence="2" type="ORF">FN846DRAFT_975335</name>
</gene>
<keyword evidence="1" id="KW-0472">Membrane</keyword>
<comment type="caution">
    <text evidence="2">The sequence shown here is derived from an EMBL/GenBank/DDBJ whole genome shotgun (WGS) entry which is preliminary data.</text>
</comment>
<keyword evidence="1" id="KW-1133">Transmembrane helix</keyword>
<keyword evidence="1" id="KW-0812">Transmembrane</keyword>
<evidence type="ECO:0000313" key="3">
    <source>
        <dbReference type="Proteomes" id="UP000326924"/>
    </source>
</evidence>
<dbReference type="InParanoid" id="A0A5J5EFU4"/>
<protein>
    <recommendedName>
        <fullName evidence="4">Transmembrane protein</fullName>
    </recommendedName>
</protein>
<organism evidence="2 3">
    <name type="scientific">Sphaerosporella brunnea</name>
    <dbReference type="NCBI Taxonomy" id="1250544"/>
    <lineage>
        <taxon>Eukaryota</taxon>
        <taxon>Fungi</taxon>
        <taxon>Dikarya</taxon>
        <taxon>Ascomycota</taxon>
        <taxon>Pezizomycotina</taxon>
        <taxon>Pezizomycetes</taxon>
        <taxon>Pezizales</taxon>
        <taxon>Pyronemataceae</taxon>
        <taxon>Sphaerosporella</taxon>
    </lineage>
</organism>